<dbReference type="RefSeq" id="XP_018129000.1">
    <property type="nucleotide sequence ID" value="XM_018277075.2"/>
</dbReference>
<dbReference type="GeneID" id="28841028"/>
<dbReference type="GO" id="GO:0004575">
    <property type="term" value="F:sucrose alpha-glucosidase activity"/>
    <property type="evidence" value="ECO:0007669"/>
    <property type="project" value="TreeGrafter"/>
</dbReference>
<organism evidence="7 8">
    <name type="scientific">Pseudogymnoascus verrucosus</name>
    <dbReference type="NCBI Taxonomy" id="342668"/>
    <lineage>
        <taxon>Eukaryota</taxon>
        <taxon>Fungi</taxon>
        <taxon>Dikarya</taxon>
        <taxon>Ascomycota</taxon>
        <taxon>Pezizomycotina</taxon>
        <taxon>Leotiomycetes</taxon>
        <taxon>Thelebolales</taxon>
        <taxon>Thelebolaceae</taxon>
        <taxon>Pseudogymnoascus</taxon>
    </lineage>
</organism>
<reference evidence="7 8" key="1">
    <citation type="submission" date="2016-03" db="EMBL/GenBank/DDBJ databases">
        <title>Comparative genomics of Pseudogymnoascus destructans, the fungus causing white-nose syndrome of bats.</title>
        <authorList>
            <person name="Palmer J.M."/>
            <person name="Drees K.P."/>
            <person name="Foster J.T."/>
            <person name="Lindner D.L."/>
        </authorList>
    </citation>
    <scope>NUCLEOTIDE SEQUENCE [LARGE SCALE GENOMIC DNA]</scope>
    <source>
        <strain evidence="7 8">UAMH 10579</strain>
    </source>
</reference>
<evidence type="ECO:0000313" key="8">
    <source>
        <dbReference type="Proteomes" id="UP000091956"/>
    </source>
</evidence>
<evidence type="ECO:0000256" key="3">
    <source>
        <dbReference type="ARBA" id="ARBA00023295"/>
    </source>
</evidence>
<dbReference type="SMART" id="SM00640">
    <property type="entry name" value="Glyco_32"/>
    <property type="match status" value="1"/>
</dbReference>
<evidence type="ECO:0000259" key="5">
    <source>
        <dbReference type="Pfam" id="PF00251"/>
    </source>
</evidence>
<dbReference type="STRING" id="342668.A0A1B8GHE8"/>
<dbReference type="GO" id="GO:0005737">
    <property type="term" value="C:cytoplasm"/>
    <property type="evidence" value="ECO:0007669"/>
    <property type="project" value="TreeGrafter"/>
</dbReference>
<proteinExistence type="inferred from homology"/>
<evidence type="ECO:0008006" key="9">
    <source>
        <dbReference type="Google" id="ProtNLM"/>
    </source>
</evidence>
<evidence type="ECO:0000313" key="7">
    <source>
        <dbReference type="EMBL" id="OBT95267.1"/>
    </source>
</evidence>
<dbReference type="PANTHER" id="PTHR42800:SF3">
    <property type="entry name" value="GLYCOSYL HYDROLASE FAMILY 32 N-TERMINAL DOMAIN-CONTAINING PROTEIN"/>
    <property type="match status" value="1"/>
</dbReference>
<sequence length="606" mass="67167">MGSEMDSETVSFNTYRPSYHFIAPHSWMNDPCGAAYIPEIKEYILCYQWHPGTVEPGNSAWGMARSKDLITWVDCFPPLRNGPPGSYDPHGVFSGSLVSRVVNNRRVVYLFYTSISALPIHWSKPYIAGCESQSLACSTDFGHSWHRYQENPVLSEPRHGASTTGWRDPFVSTWPSLSALRDVHPSTNYMLVSSGERGNGPELILYESDDLLSWTELCVLFDAPSETPISHHASSLHIGKNFECGSFFTLNGKEYIITAVEENSSRYVLWMCGALSLTPNGKPTFTPLSHGAVDHGIYYGPHVFRGAKNEVMLSGWADEDLDASPALKITQGWSGCLTLPRELFTLTRPLVPADPEAVDAHLWTRDEELGIMTTLGVRPARQLRGLRSGSMIYSLEALRHLRSKAYEIEARFRGLAGNELLTFNVRQSPNDEEVTRIIFSLATHTVSVDRSKSSLLHGRLTPDSGPFKLQDGEDLHVRVFVDNSIVEVYANGRFALSTRVYPSRTDALGASCAFEGLDTQSAGVWMQVWEGLVGAWPERGREVVGLDARIGEMEIVDEEYEEYEDGWSEGEEDAEFEVYGAFDRGKEMGGVGVGVGVGVEARAVVA</sequence>
<keyword evidence="3 4" id="KW-0326">Glycosidase</keyword>
<protein>
    <recommendedName>
        <fullName evidence="9">Glycosyl hydrolase family 32 N-terminal domain-containing protein</fullName>
    </recommendedName>
</protein>
<evidence type="ECO:0000256" key="2">
    <source>
        <dbReference type="ARBA" id="ARBA00022801"/>
    </source>
</evidence>
<dbReference type="SUPFAM" id="SSF75005">
    <property type="entry name" value="Arabinanase/levansucrase/invertase"/>
    <property type="match status" value="1"/>
</dbReference>
<dbReference type="Proteomes" id="UP000091956">
    <property type="component" value="Unassembled WGS sequence"/>
</dbReference>
<evidence type="ECO:0000256" key="4">
    <source>
        <dbReference type="RuleBase" id="RU362110"/>
    </source>
</evidence>
<dbReference type="AlphaFoldDB" id="A0A1B8GHE8"/>
<dbReference type="Pfam" id="PF08244">
    <property type="entry name" value="Glyco_hydro_32C"/>
    <property type="match status" value="1"/>
</dbReference>
<dbReference type="InterPro" id="IPR013320">
    <property type="entry name" value="ConA-like_dom_sf"/>
</dbReference>
<dbReference type="EMBL" id="KV460237">
    <property type="protein sequence ID" value="OBT95267.1"/>
    <property type="molecule type" value="Genomic_DNA"/>
</dbReference>
<dbReference type="InterPro" id="IPR013189">
    <property type="entry name" value="Glyco_hydro_32_C"/>
</dbReference>
<reference evidence="8" key="2">
    <citation type="journal article" date="2018" name="Nat. Commun.">
        <title>Extreme sensitivity to ultraviolet light in the fungal pathogen causing white-nose syndrome of bats.</title>
        <authorList>
            <person name="Palmer J.M."/>
            <person name="Drees K.P."/>
            <person name="Foster J.T."/>
            <person name="Lindner D.L."/>
        </authorList>
    </citation>
    <scope>NUCLEOTIDE SEQUENCE [LARGE SCALE GENOMIC DNA]</scope>
    <source>
        <strain evidence="8">UAMH 10579</strain>
    </source>
</reference>
<feature type="domain" description="Glycosyl hydrolase family 32 N-terminal" evidence="5">
    <location>
        <begin position="20"/>
        <end position="344"/>
    </location>
</feature>
<dbReference type="GO" id="GO:0005987">
    <property type="term" value="P:sucrose catabolic process"/>
    <property type="evidence" value="ECO:0007669"/>
    <property type="project" value="TreeGrafter"/>
</dbReference>
<keyword evidence="2 4" id="KW-0378">Hydrolase</keyword>
<gene>
    <name evidence="7" type="ORF">VE01_07642</name>
</gene>
<name>A0A1B8GHE8_9PEZI</name>
<comment type="similarity">
    <text evidence="1 4">Belongs to the glycosyl hydrolase 32 family.</text>
</comment>
<keyword evidence="8" id="KW-1185">Reference proteome</keyword>
<evidence type="ECO:0000259" key="6">
    <source>
        <dbReference type="Pfam" id="PF08244"/>
    </source>
</evidence>
<evidence type="ECO:0000256" key="1">
    <source>
        <dbReference type="ARBA" id="ARBA00009902"/>
    </source>
</evidence>
<dbReference type="OrthoDB" id="202537at2759"/>
<dbReference type="InterPro" id="IPR023296">
    <property type="entry name" value="Glyco_hydro_beta-prop_sf"/>
</dbReference>
<dbReference type="Gene3D" id="2.115.10.20">
    <property type="entry name" value="Glycosyl hydrolase domain, family 43"/>
    <property type="match status" value="1"/>
</dbReference>
<dbReference type="InterPro" id="IPR013148">
    <property type="entry name" value="Glyco_hydro_32_N"/>
</dbReference>
<dbReference type="CDD" id="cd18621">
    <property type="entry name" value="GH32_XdINV-like"/>
    <property type="match status" value="1"/>
</dbReference>
<dbReference type="SUPFAM" id="SSF49899">
    <property type="entry name" value="Concanavalin A-like lectins/glucanases"/>
    <property type="match status" value="1"/>
</dbReference>
<dbReference type="PANTHER" id="PTHR42800">
    <property type="entry name" value="EXOINULINASE INUD (AFU_ORTHOLOGUE AFUA_5G00480)"/>
    <property type="match status" value="1"/>
</dbReference>
<dbReference type="InterPro" id="IPR001362">
    <property type="entry name" value="Glyco_hydro_32"/>
</dbReference>
<accession>A0A1B8GHE8</accession>
<dbReference type="Gene3D" id="2.60.120.560">
    <property type="entry name" value="Exo-inulinase, domain 1"/>
    <property type="match status" value="1"/>
</dbReference>
<feature type="domain" description="Glycosyl hydrolase family 32 C-terminal" evidence="6">
    <location>
        <begin position="400"/>
        <end position="513"/>
    </location>
</feature>
<dbReference type="Pfam" id="PF00251">
    <property type="entry name" value="Glyco_hydro_32N"/>
    <property type="match status" value="1"/>
</dbReference>